<name>A0A9D3UXS7_9ROSI</name>
<evidence type="ECO:0000313" key="1">
    <source>
        <dbReference type="EMBL" id="KAH1064458.1"/>
    </source>
</evidence>
<evidence type="ECO:0000313" key="2">
    <source>
        <dbReference type="Proteomes" id="UP000828251"/>
    </source>
</evidence>
<proteinExistence type="predicted"/>
<comment type="caution">
    <text evidence="1">The sequence shown here is derived from an EMBL/GenBank/DDBJ whole genome shotgun (WGS) entry which is preliminary data.</text>
</comment>
<reference evidence="1 2" key="1">
    <citation type="journal article" date="2021" name="Plant Biotechnol. J.">
        <title>Multi-omics assisted identification of the key and species-specific regulatory components of drought-tolerant mechanisms in Gossypium stocksii.</title>
        <authorList>
            <person name="Yu D."/>
            <person name="Ke L."/>
            <person name="Zhang D."/>
            <person name="Wu Y."/>
            <person name="Sun Y."/>
            <person name="Mei J."/>
            <person name="Sun J."/>
            <person name="Sun Y."/>
        </authorList>
    </citation>
    <scope>NUCLEOTIDE SEQUENCE [LARGE SCALE GENOMIC DNA]</scope>
    <source>
        <strain evidence="2">cv. E1</strain>
        <tissue evidence="1">Leaf</tissue>
    </source>
</reference>
<protein>
    <submittedName>
        <fullName evidence="1">Uncharacterized protein</fullName>
    </submittedName>
</protein>
<gene>
    <name evidence="1" type="ORF">J1N35_029445</name>
</gene>
<dbReference type="Proteomes" id="UP000828251">
    <property type="component" value="Unassembled WGS sequence"/>
</dbReference>
<accession>A0A9D3UXS7</accession>
<keyword evidence="2" id="KW-1185">Reference proteome</keyword>
<organism evidence="1 2">
    <name type="scientific">Gossypium stocksii</name>
    <dbReference type="NCBI Taxonomy" id="47602"/>
    <lineage>
        <taxon>Eukaryota</taxon>
        <taxon>Viridiplantae</taxon>
        <taxon>Streptophyta</taxon>
        <taxon>Embryophyta</taxon>
        <taxon>Tracheophyta</taxon>
        <taxon>Spermatophyta</taxon>
        <taxon>Magnoliopsida</taxon>
        <taxon>eudicotyledons</taxon>
        <taxon>Gunneridae</taxon>
        <taxon>Pentapetalae</taxon>
        <taxon>rosids</taxon>
        <taxon>malvids</taxon>
        <taxon>Malvales</taxon>
        <taxon>Malvaceae</taxon>
        <taxon>Malvoideae</taxon>
        <taxon>Gossypium</taxon>
    </lineage>
</organism>
<dbReference type="AlphaFoldDB" id="A0A9D3UXS7"/>
<sequence length="112" mass="12393">MRQKHLYRGALTYICHQSDANFGGHMGYRRANDLLLWIRFGEGTSNHLGEGDNEGADEEEDAAEEEVARAKHGVQTWGLPPSSSFKLNVDGACNLNFGLAFLATVARDEHCK</sequence>
<dbReference type="EMBL" id="JAIQCV010000009">
    <property type="protein sequence ID" value="KAH1064458.1"/>
    <property type="molecule type" value="Genomic_DNA"/>
</dbReference>